<dbReference type="AlphaFoldDB" id="A0A1A7YFS0"/>
<feature type="chain" id="PRO_5008363893" evidence="1">
    <location>
        <begin position="19"/>
        <end position="202"/>
    </location>
</feature>
<proteinExistence type="predicted"/>
<feature type="non-terminal residue" evidence="2">
    <location>
        <position position="202"/>
    </location>
</feature>
<reference evidence="2" key="1">
    <citation type="submission" date="2016-05" db="EMBL/GenBank/DDBJ databases">
        <authorList>
            <person name="Lavstsen T."/>
            <person name="Jespersen J.S."/>
        </authorList>
    </citation>
    <scope>NUCLEOTIDE SEQUENCE</scope>
    <source>
        <tissue evidence="2">Brain</tissue>
    </source>
</reference>
<keyword evidence="1" id="KW-0732">Signal</keyword>
<dbReference type="EMBL" id="HADX01006548">
    <property type="protein sequence ID" value="SBP28780.1"/>
    <property type="molecule type" value="Transcribed_RNA"/>
</dbReference>
<feature type="signal peptide" evidence="1">
    <location>
        <begin position="1"/>
        <end position="18"/>
    </location>
</feature>
<name>A0A1A7YFS0_9TELE</name>
<organism evidence="2">
    <name type="scientific">Iconisemion striatum</name>
    <dbReference type="NCBI Taxonomy" id="60296"/>
    <lineage>
        <taxon>Eukaryota</taxon>
        <taxon>Metazoa</taxon>
        <taxon>Chordata</taxon>
        <taxon>Craniata</taxon>
        <taxon>Vertebrata</taxon>
        <taxon>Euteleostomi</taxon>
        <taxon>Actinopterygii</taxon>
        <taxon>Neopterygii</taxon>
        <taxon>Teleostei</taxon>
        <taxon>Neoteleostei</taxon>
        <taxon>Acanthomorphata</taxon>
        <taxon>Ovalentaria</taxon>
        <taxon>Atherinomorphae</taxon>
        <taxon>Cyprinodontiformes</taxon>
        <taxon>Nothobranchiidae</taxon>
        <taxon>Iconisemion</taxon>
    </lineage>
</organism>
<accession>A0A1A7YFS0</accession>
<reference evidence="2" key="2">
    <citation type="submission" date="2016-06" db="EMBL/GenBank/DDBJ databases">
        <title>The genome of a short-lived fish provides insights into sex chromosome evolution and the genetic control of aging.</title>
        <authorList>
            <person name="Reichwald K."/>
            <person name="Felder M."/>
            <person name="Petzold A."/>
            <person name="Koch P."/>
            <person name="Groth M."/>
            <person name="Platzer M."/>
        </authorList>
    </citation>
    <scope>NUCLEOTIDE SEQUENCE</scope>
    <source>
        <tissue evidence="2">Brain</tissue>
    </source>
</reference>
<evidence type="ECO:0000313" key="2">
    <source>
        <dbReference type="EMBL" id="SBP28780.1"/>
    </source>
</evidence>
<evidence type="ECO:0000256" key="1">
    <source>
        <dbReference type="SAM" id="SignalP"/>
    </source>
</evidence>
<protein>
    <submittedName>
        <fullName evidence="2">Uncharacterized protein</fullName>
    </submittedName>
</protein>
<gene>
    <name evidence="2" type="primary">CU570791.1</name>
</gene>
<sequence length="202" mass="22393">MVLRGRMLLASILKSCACFLQSSPLYLPTVMEASLLLYREVFPALECYVNDIRQERRQTRRGLGLVVCPTPCSVPPIHCSGYEVETNKVCVTDIAGTKCGVVAGIMDDGSAWIWKGSGCDLAKLSLSPEQKELKFAGVKSSGQFLLLSTQCNKLLAWDTTGPEMLLEINDPLETESGLSQALNRVEGFVAWQKKLCMWRKRE</sequence>